<name>A0A9W4JK88_9EURO</name>
<proteinExistence type="predicted"/>
<sequence>MPQLTRRLAPSLRYKQPLSPKMSPESDFMEKKTTPTGSFVNTPPPPPPPPSEGKRVSTSAQSVLNCFKLHREGRRSQSWWQHRLTPDQYTEVLCALDGDESLRGYVEDKIRLDYDPRRSCLTIRMPSPLHDLFCARVVSRIVNQLTELQKDEASGDFARKIQHLSTSRIWLPSDTNNRGKNYSERSPDASFIHDHAKYPGVIIEVCYSQKIRAAADLADDYILDTNASVNAVIALNIEYKGSQKATISVWRPHKIIVDGAKELEARAVIETMPFRTESGLPVEEAQPALQLSLRDFAPKSISQKYPDLDQDICISSRELCDFLSSAEAAHQKKLLDQGVGETLSPGTRKRRRVQTPPPPPPEQLSSEEELPKNAMKRGRLTRDSSGLFARESES</sequence>
<protein>
    <submittedName>
        <fullName evidence="2">Uncharacterized protein</fullName>
    </submittedName>
</protein>
<reference evidence="2" key="1">
    <citation type="submission" date="2021-07" db="EMBL/GenBank/DDBJ databases">
        <authorList>
            <person name="Branca A.L. A."/>
        </authorList>
    </citation>
    <scope>NUCLEOTIDE SEQUENCE</scope>
</reference>
<evidence type="ECO:0000256" key="1">
    <source>
        <dbReference type="SAM" id="MobiDB-lite"/>
    </source>
</evidence>
<dbReference type="EMBL" id="CAJVPD010000252">
    <property type="protein sequence ID" value="CAG8399240.1"/>
    <property type="molecule type" value="Genomic_DNA"/>
</dbReference>
<feature type="region of interest" description="Disordered" evidence="1">
    <location>
        <begin position="336"/>
        <end position="394"/>
    </location>
</feature>
<organism evidence="2 3">
    <name type="scientific">Penicillium salamii</name>
    <dbReference type="NCBI Taxonomy" id="1612424"/>
    <lineage>
        <taxon>Eukaryota</taxon>
        <taxon>Fungi</taxon>
        <taxon>Dikarya</taxon>
        <taxon>Ascomycota</taxon>
        <taxon>Pezizomycotina</taxon>
        <taxon>Eurotiomycetes</taxon>
        <taxon>Eurotiomycetidae</taxon>
        <taxon>Eurotiales</taxon>
        <taxon>Aspergillaceae</taxon>
        <taxon>Penicillium</taxon>
    </lineage>
</organism>
<dbReference type="AlphaFoldDB" id="A0A9W4JK88"/>
<comment type="caution">
    <text evidence="2">The sequence shown here is derived from an EMBL/GenBank/DDBJ whole genome shotgun (WGS) entry which is preliminary data.</text>
</comment>
<accession>A0A9W4JK88</accession>
<evidence type="ECO:0000313" key="2">
    <source>
        <dbReference type="EMBL" id="CAG8399240.1"/>
    </source>
</evidence>
<dbReference type="OrthoDB" id="77835at2759"/>
<dbReference type="Proteomes" id="UP001152592">
    <property type="component" value="Unassembled WGS sequence"/>
</dbReference>
<feature type="compositionally biased region" description="Pro residues" evidence="1">
    <location>
        <begin position="42"/>
        <end position="51"/>
    </location>
</feature>
<feature type="region of interest" description="Disordered" evidence="1">
    <location>
        <begin position="1"/>
        <end position="58"/>
    </location>
</feature>
<gene>
    <name evidence="2" type="ORF">PSALAMII_LOCUS7497</name>
</gene>
<evidence type="ECO:0000313" key="3">
    <source>
        <dbReference type="Proteomes" id="UP001152592"/>
    </source>
</evidence>